<dbReference type="Proteomes" id="UP000220502">
    <property type="component" value="Unassembled WGS sequence"/>
</dbReference>
<dbReference type="RefSeq" id="WP_016078529.1">
    <property type="nucleotide sequence ID" value="NZ_CP125662.1"/>
</dbReference>
<evidence type="ECO:0000313" key="4">
    <source>
        <dbReference type="Proteomes" id="UP000775627"/>
    </source>
</evidence>
<evidence type="ECO:0000313" key="3">
    <source>
        <dbReference type="Proteomes" id="UP000220502"/>
    </source>
</evidence>
<evidence type="ECO:0000313" key="2">
    <source>
        <dbReference type="EMBL" id="PEX50864.1"/>
    </source>
</evidence>
<organism evidence="1 4">
    <name type="scientific">Bacillus thuringiensis</name>
    <dbReference type="NCBI Taxonomy" id="1428"/>
    <lineage>
        <taxon>Bacteria</taxon>
        <taxon>Bacillati</taxon>
        <taxon>Bacillota</taxon>
        <taxon>Bacilli</taxon>
        <taxon>Bacillales</taxon>
        <taxon>Bacillaceae</taxon>
        <taxon>Bacillus</taxon>
        <taxon>Bacillus cereus group</taxon>
    </lineage>
</organism>
<evidence type="ECO:0000313" key="1">
    <source>
        <dbReference type="EMBL" id="MBN9901719.1"/>
    </source>
</evidence>
<accession>A0AAW4I364</accession>
<reference evidence="1" key="2">
    <citation type="submission" date="2019-07" db="EMBL/GenBank/DDBJ databases">
        <authorList>
            <person name="Lazarte J.N."/>
            <person name="Poliero A."/>
            <person name="Beron C."/>
        </authorList>
    </citation>
    <scope>NUCLEOTIDE SEQUENCE</scope>
    <source>
        <strain evidence="1">FCC7</strain>
    </source>
</reference>
<gene>
    <name evidence="2" type="ORF">CN461_10735</name>
    <name evidence="1" type="ORF">FME64_31300</name>
</gene>
<comment type="caution">
    <text evidence="1">The sequence shown here is derived from an EMBL/GenBank/DDBJ whole genome shotgun (WGS) entry which is preliminary data.</text>
</comment>
<dbReference type="EMBL" id="NTXF01000009">
    <property type="protein sequence ID" value="PEX50864.1"/>
    <property type="molecule type" value="Genomic_DNA"/>
</dbReference>
<proteinExistence type="predicted"/>
<sequence>MKKILAIPEDQGFGSSSNLLSMFSIFEMNQEEITVFIRPNLQHFFEQNGHKGRYILSGSNFIESLAEVLPNYDEVLCVNEPTAALLAMEMNKTVTYIDSLYWLWPEYVCPDITSRLQNSHVKDLDYTLYNESFLQERASRAVMAYKNADNLFIQMFSSVENYTKGESIEPFIHPLALENYHEGGEEIFVLLGGLPKQNNYNLILVDVLEKLSDKYDLRIACNSNNIKSDKLNIQTYEMSNLFNCIKRSKCVIALPGFSTLLECRAMGVPHLVLPAQNYGLNKYVENLNYKPNRIDWSDILGIKNDHSWDFFQRIENMLEVQHEIIVDRLVSQIEMNLEVLSHKNNLHHDAWELSKKMELSYKKFSDLFGCNTRNLMI</sequence>
<reference evidence="2 3" key="1">
    <citation type="submission" date="2017-09" db="EMBL/GenBank/DDBJ databases">
        <title>Large-scale bioinformatics analysis of Bacillus genomes uncovers conserved roles of natural products in bacterial physiology.</title>
        <authorList>
            <consortium name="Agbiome Team Llc"/>
            <person name="Bleich R.M."/>
            <person name="Kirk G.J."/>
            <person name="Santa Maria K.C."/>
            <person name="Allen S.E."/>
            <person name="Farag S."/>
            <person name="Shank E.A."/>
            <person name="Bowers A."/>
        </authorList>
    </citation>
    <scope>NUCLEOTIDE SEQUENCE [LARGE SCALE GENOMIC DNA]</scope>
    <source>
        <strain evidence="2 3">AFS007900</strain>
    </source>
</reference>
<dbReference type="Proteomes" id="UP000775627">
    <property type="component" value="Unassembled WGS sequence"/>
</dbReference>
<evidence type="ECO:0008006" key="5">
    <source>
        <dbReference type="Google" id="ProtNLM"/>
    </source>
</evidence>
<reference evidence="1" key="3">
    <citation type="journal article" date="2021" name="J. Invertebr. Pathol.">
        <title>Molecular characterization of a Bacillus thuringiensis strain from Argentina, toxic against Lepidoptera and Coleoptera, based on its whole-genome and Cry protein analysis.</title>
        <authorList>
            <person name="Nicolas Lazarte J."/>
            <person name="Pia Valacco M."/>
            <person name="Moreno S."/>
            <person name="Salerno G.L."/>
            <person name="Beron C.M."/>
        </authorList>
    </citation>
    <scope>NUCLEOTIDE SEQUENCE</scope>
    <source>
        <strain evidence="1">FCC7</strain>
    </source>
</reference>
<dbReference type="Gene3D" id="3.40.50.2000">
    <property type="entry name" value="Glycogen Phosphorylase B"/>
    <property type="match status" value="1"/>
</dbReference>
<name>A0AAW4I364_BACTU</name>
<protein>
    <recommendedName>
        <fullName evidence="5">Glycosyltransferase</fullName>
    </recommendedName>
</protein>
<dbReference type="EMBL" id="VIXF01000014">
    <property type="protein sequence ID" value="MBN9901719.1"/>
    <property type="molecule type" value="Genomic_DNA"/>
</dbReference>
<dbReference type="AlphaFoldDB" id="A0AAW4I364"/>